<reference evidence="14 15" key="1">
    <citation type="submission" date="2020-08" db="EMBL/GenBank/DDBJ databases">
        <title>Genomic Encyclopedia of Type Strains, Phase IV (KMG-IV): sequencing the most valuable type-strain genomes for metagenomic binning, comparative biology and taxonomic classification.</title>
        <authorList>
            <person name="Goeker M."/>
        </authorList>
    </citation>
    <scope>NUCLEOTIDE SEQUENCE [LARGE SCALE GENOMIC DNA]</scope>
    <source>
        <strain evidence="14 15">YIM 65646</strain>
    </source>
</reference>
<dbReference type="Pfam" id="PF00512">
    <property type="entry name" value="HisKA"/>
    <property type="match status" value="1"/>
</dbReference>
<dbReference type="InterPro" id="IPR050428">
    <property type="entry name" value="TCS_sensor_his_kinase"/>
</dbReference>
<evidence type="ECO:0000256" key="9">
    <source>
        <dbReference type="ARBA" id="ARBA00023012"/>
    </source>
</evidence>
<dbReference type="SMART" id="SM00304">
    <property type="entry name" value="HAMP"/>
    <property type="match status" value="1"/>
</dbReference>
<keyword evidence="6 11" id="KW-0812">Transmembrane</keyword>
<dbReference type="PANTHER" id="PTHR45436:SF5">
    <property type="entry name" value="SENSOR HISTIDINE KINASE TRCS"/>
    <property type="match status" value="1"/>
</dbReference>
<evidence type="ECO:0000256" key="8">
    <source>
        <dbReference type="ARBA" id="ARBA00022989"/>
    </source>
</evidence>
<evidence type="ECO:0000256" key="5">
    <source>
        <dbReference type="ARBA" id="ARBA00022679"/>
    </source>
</evidence>
<feature type="domain" description="Histidine kinase" evidence="12">
    <location>
        <begin position="258"/>
        <end position="467"/>
    </location>
</feature>
<accession>A0A841FNM1</accession>
<proteinExistence type="predicted"/>
<keyword evidence="9" id="KW-0902">Two-component regulatory system</keyword>
<dbReference type="RefSeq" id="WP_239122201.1">
    <property type="nucleotide sequence ID" value="NZ_BONT01000055.1"/>
</dbReference>
<feature type="transmembrane region" description="Helical" evidence="11">
    <location>
        <begin position="12"/>
        <end position="33"/>
    </location>
</feature>
<dbReference type="Gene3D" id="6.10.340.10">
    <property type="match status" value="1"/>
</dbReference>
<evidence type="ECO:0000259" key="13">
    <source>
        <dbReference type="PROSITE" id="PS50885"/>
    </source>
</evidence>
<dbReference type="InterPro" id="IPR036097">
    <property type="entry name" value="HisK_dim/P_sf"/>
</dbReference>
<dbReference type="EMBL" id="JACHGT010000019">
    <property type="protein sequence ID" value="MBB6038911.1"/>
    <property type="molecule type" value="Genomic_DNA"/>
</dbReference>
<comment type="catalytic activity">
    <reaction evidence="1">
        <text>ATP + protein L-histidine = ADP + protein N-phospho-L-histidine.</text>
        <dbReference type="EC" id="2.7.13.3"/>
    </reaction>
</comment>
<evidence type="ECO:0000256" key="4">
    <source>
        <dbReference type="ARBA" id="ARBA00022553"/>
    </source>
</evidence>
<dbReference type="SMART" id="SM00387">
    <property type="entry name" value="HATPase_c"/>
    <property type="match status" value="1"/>
</dbReference>
<evidence type="ECO:0000313" key="15">
    <source>
        <dbReference type="Proteomes" id="UP000548476"/>
    </source>
</evidence>
<dbReference type="FunFam" id="1.10.287.130:FF:000010">
    <property type="entry name" value="Two-component sensor histidine kinase"/>
    <property type="match status" value="1"/>
</dbReference>
<dbReference type="InterPro" id="IPR004358">
    <property type="entry name" value="Sig_transdc_His_kin-like_C"/>
</dbReference>
<comment type="subcellular location">
    <subcellularLocation>
        <location evidence="2">Cell membrane</location>
    </subcellularLocation>
</comment>
<keyword evidence="4" id="KW-0597">Phosphoprotein</keyword>
<evidence type="ECO:0000259" key="12">
    <source>
        <dbReference type="PROSITE" id="PS50109"/>
    </source>
</evidence>
<dbReference type="EC" id="2.7.13.3" evidence="3"/>
<gene>
    <name evidence="14" type="ORF">HNR73_006800</name>
</gene>
<evidence type="ECO:0000256" key="2">
    <source>
        <dbReference type="ARBA" id="ARBA00004236"/>
    </source>
</evidence>
<evidence type="ECO:0000313" key="14">
    <source>
        <dbReference type="EMBL" id="MBB6038911.1"/>
    </source>
</evidence>
<dbReference type="InterPro" id="IPR005467">
    <property type="entry name" value="His_kinase_dom"/>
</dbReference>
<dbReference type="AlphaFoldDB" id="A0A841FNM1"/>
<dbReference type="CDD" id="cd00075">
    <property type="entry name" value="HATPase"/>
    <property type="match status" value="1"/>
</dbReference>
<dbReference type="PROSITE" id="PS50885">
    <property type="entry name" value="HAMP"/>
    <property type="match status" value="1"/>
</dbReference>
<name>A0A841FNM1_9ACTN</name>
<dbReference type="InterPro" id="IPR003660">
    <property type="entry name" value="HAMP_dom"/>
</dbReference>
<organism evidence="14 15">
    <name type="scientific">Phytomonospora endophytica</name>
    <dbReference type="NCBI Taxonomy" id="714109"/>
    <lineage>
        <taxon>Bacteria</taxon>
        <taxon>Bacillati</taxon>
        <taxon>Actinomycetota</taxon>
        <taxon>Actinomycetes</taxon>
        <taxon>Micromonosporales</taxon>
        <taxon>Micromonosporaceae</taxon>
        <taxon>Phytomonospora</taxon>
    </lineage>
</organism>
<sequence length="468" mass="49713">MGFLRTGLRTRLVITYILISVLSAGATAVAGYVEARTTILRDSQDPAVGALTNAVGKLADAIKIPLSQDGLDELAYQLQESAGGDIVTVFGELRSRAGPPLGGFSAELREAVRHGTSVVWQRVMIAGDPVLTIGMPFLIEAGEKRTPSGLEIYSSRPMLAEQESVDRMATAQWTGIIAVVIAIVFALLAAHSVLRPVRELAAAAKRWGRGELDTRLQVRGSDELAELGRTFNQSADAVAHHVAELERVEADARRFVADVSHELRTPLAAMTAVTDVLDEEAEHLTGDAAAAARLVSRETRNLNRLVADLIEVSRFDSGTAALILDDVDMGEAVASSLRARGWSEQVAVELPAGLTARLDPRRLDVIMANLVGNALSHGGEPVEVRLSAGPEEVVIEVADHGPGLAPDVIGHVFDRFYKADSARGRSAGSGLGLAIARENARLHGGELSAANRPGGGAVFTLRLPRRRA</sequence>
<dbReference type="PANTHER" id="PTHR45436">
    <property type="entry name" value="SENSOR HISTIDINE KINASE YKOH"/>
    <property type="match status" value="1"/>
</dbReference>
<evidence type="ECO:0000256" key="3">
    <source>
        <dbReference type="ARBA" id="ARBA00012438"/>
    </source>
</evidence>
<keyword evidence="7 14" id="KW-0418">Kinase</keyword>
<evidence type="ECO:0000256" key="10">
    <source>
        <dbReference type="ARBA" id="ARBA00023136"/>
    </source>
</evidence>
<evidence type="ECO:0000256" key="7">
    <source>
        <dbReference type="ARBA" id="ARBA00022777"/>
    </source>
</evidence>
<dbReference type="SUPFAM" id="SSF158472">
    <property type="entry name" value="HAMP domain-like"/>
    <property type="match status" value="1"/>
</dbReference>
<keyword evidence="5 14" id="KW-0808">Transferase</keyword>
<dbReference type="GO" id="GO:0000155">
    <property type="term" value="F:phosphorelay sensor kinase activity"/>
    <property type="evidence" value="ECO:0007669"/>
    <property type="project" value="InterPro"/>
</dbReference>
<dbReference type="CDD" id="cd00082">
    <property type="entry name" value="HisKA"/>
    <property type="match status" value="1"/>
</dbReference>
<protein>
    <recommendedName>
        <fullName evidence="3">histidine kinase</fullName>
        <ecNumber evidence="3">2.7.13.3</ecNumber>
    </recommendedName>
</protein>
<dbReference type="Pfam" id="PF02518">
    <property type="entry name" value="HATPase_c"/>
    <property type="match status" value="1"/>
</dbReference>
<feature type="domain" description="HAMP" evidence="13">
    <location>
        <begin position="191"/>
        <end position="243"/>
    </location>
</feature>
<dbReference type="Proteomes" id="UP000548476">
    <property type="component" value="Unassembled WGS sequence"/>
</dbReference>
<evidence type="ECO:0000256" key="11">
    <source>
        <dbReference type="SAM" id="Phobius"/>
    </source>
</evidence>
<dbReference type="Pfam" id="PF00672">
    <property type="entry name" value="HAMP"/>
    <property type="match status" value="1"/>
</dbReference>
<keyword evidence="10 11" id="KW-0472">Membrane</keyword>
<dbReference type="SMART" id="SM00388">
    <property type="entry name" value="HisKA"/>
    <property type="match status" value="1"/>
</dbReference>
<comment type="caution">
    <text evidence="14">The sequence shown here is derived from an EMBL/GenBank/DDBJ whole genome shotgun (WGS) entry which is preliminary data.</text>
</comment>
<dbReference type="InterPro" id="IPR003661">
    <property type="entry name" value="HisK_dim/P_dom"/>
</dbReference>
<feature type="transmembrane region" description="Helical" evidence="11">
    <location>
        <begin position="171"/>
        <end position="190"/>
    </location>
</feature>
<dbReference type="PRINTS" id="PR00344">
    <property type="entry name" value="BCTRLSENSOR"/>
</dbReference>
<dbReference type="InterPro" id="IPR036890">
    <property type="entry name" value="HATPase_C_sf"/>
</dbReference>
<dbReference type="GO" id="GO:0005886">
    <property type="term" value="C:plasma membrane"/>
    <property type="evidence" value="ECO:0007669"/>
    <property type="project" value="UniProtKB-SubCell"/>
</dbReference>
<keyword evidence="15" id="KW-1185">Reference proteome</keyword>
<dbReference type="InterPro" id="IPR003594">
    <property type="entry name" value="HATPase_dom"/>
</dbReference>
<dbReference type="SUPFAM" id="SSF47384">
    <property type="entry name" value="Homodimeric domain of signal transducing histidine kinase"/>
    <property type="match status" value="1"/>
</dbReference>
<dbReference type="PROSITE" id="PS50109">
    <property type="entry name" value="HIS_KIN"/>
    <property type="match status" value="1"/>
</dbReference>
<keyword evidence="8 11" id="KW-1133">Transmembrane helix</keyword>
<evidence type="ECO:0000256" key="6">
    <source>
        <dbReference type="ARBA" id="ARBA00022692"/>
    </source>
</evidence>
<dbReference type="SUPFAM" id="SSF55874">
    <property type="entry name" value="ATPase domain of HSP90 chaperone/DNA topoisomerase II/histidine kinase"/>
    <property type="match status" value="1"/>
</dbReference>
<dbReference type="CDD" id="cd06225">
    <property type="entry name" value="HAMP"/>
    <property type="match status" value="1"/>
</dbReference>
<dbReference type="Gene3D" id="1.10.287.130">
    <property type="match status" value="1"/>
</dbReference>
<evidence type="ECO:0000256" key="1">
    <source>
        <dbReference type="ARBA" id="ARBA00000085"/>
    </source>
</evidence>
<dbReference type="Gene3D" id="3.30.565.10">
    <property type="entry name" value="Histidine kinase-like ATPase, C-terminal domain"/>
    <property type="match status" value="1"/>
</dbReference>